<dbReference type="Proteomes" id="UP001163387">
    <property type="component" value="Chromosome"/>
</dbReference>
<sequence>MQFYLLALTSIIQRLKCNQTFSILTGTIFSRSQTSLTSWFYLIFRWINTKHGITSTDIAKELLNSFSFIIPSTSTCGEKSEN</sequence>
<organism evidence="1 2">
    <name type="scientific">Spiroplasma ixodetis</name>
    <dbReference type="NCBI Taxonomy" id="2141"/>
    <lineage>
        <taxon>Bacteria</taxon>
        <taxon>Bacillati</taxon>
        <taxon>Mycoplasmatota</taxon>
        <taxon>Mollicutes</taxon>
        <taxon>Entomoplasmatales</taxon>
        <taxon>Spiroplasmataceae</taxon>
        <taxon>Spiroplasma</taxon>
    </lineage>
</organism>
<keyword evidence="2" id="KW-1185">Reference proteome</keyword>
<dbReference type="RefSeq" id="WP_281747984.1">
    <property type="nucleotide sequence ID" value="NZ_AP026933.1"/>
</dbReference>
<reference evidence="1 2" key="1">
    <citation type="journal article" date="2022" name="Front. Microbiol.">
        <title>Male-killing mechanisms vary between Spiroplasma species.</title>
        <authorList>
            <person name="Arai H."/>
            <person name="Inoue M."/>
            <person name="Kageyama D."/>
        </authorList>
    </citation>
    <scope>NUCLEOTIDE SEQUENCE [LARGE SCALE GENOMIC DNA]</scope>
    <source>
        <strain evidence="2">sHm</strain>
    </source>
</reference>
<gene>
    <name evidence="1" type="ORF">SHM_16920</name>
</gene>
<protein>
    <submittedName>
        <fullName evidence="1">Uncharacterized protein</fullName>
    </submittedName>
</protein>
<evidence type="ECO:0000313" key="2">
    <source>
        <dbReference type="Proteomes" id="UP001163387"/>
    </source>
</evidence>
<name>A0ABM8BW14_9MOLU</name>
<evidence type="ECO:0000313" key="1">
    <source>
        <dbReference type="EMBL" id="BDT04046.1"/>
    </source>
</evidence>
<proteinExistence type="predicted"/>
<accession>A0ABM8BW14</accession>
<dbReference type="EMBL" id="AP026933">
    <property type="protein sequence ID" value="BDT04046.1"/>
    <property type="molecule type" value="Genomic_DNA"/>
</dbReference>